<dbReference type="Proteomes" id="UP000334923">
    <property type="component" value="Unassembled WGS sequence"/>
</dbReference>
<name>A0A5E6MF74_9BACT</name>
<gene>
    <name evidence="1" type="ORF">MAMT_01917</name>
</gene>
<dbReference type="RefSeq" id="WP_246186628.1">
    <property type="nucleotide sequence ID" value="NZ_CABFVA020000111.1"/>
</dbReference>
<dbReference type="EMBL" id="CABFVA020000111">
    <property type="protein sequence ID" value="VVM07766.1"/>
    <property type="molecule type" value="Genomic_DNA"/>
</dbReference>
<proteinExistence type="predicted"/>
<protein>
    <submittedName>
        <fullName evidence="1">Uncharacterized protein</fullName>
    </submittedName>
</protein>
<reference evidence="1 2" key="1">
    <citation type="submission" date="2019-09" db="EMBL/GenBank/DDBJ databases">
        <authorList>
            <person name="Cremers G."/>
        </authorList>
    </citation>
    <scope>NUCLEOTIDE SEQUENCE [LARGE SCALE GENOMIC DNA]</scope>
    <source>
        <strain evidence="1">4A</strain>
    </source>
</reference>
<organism evidence="1 2">
    <name type="scientific">Methylacidimicrobium tartarophylax</name>
    <dbReference type="NCBI Taxonomy" id="1041768"/>
    <lineage>
        <taxon>Bacteria</taxon>
        <taxon>Pseudomonadati</taxon>
        <taxon>Verrucomicrobiota</taxon>
        <taxon>Methylacidimicrobium</taxon>
    </lineage>
</organism>
<evidence type="ECO:0000313" key="1">
    <source>
        <dbReference type="EMBL" id="VVM07766.1"/>
    </source>
</evidence>
<accession>A0A5E6MF74</accession>
<sequence>MTNEYIQKKFLPWHNRTLAVKPKEEESVFVPAGGPDLEGILCVQDDRIVGWYYSEGKPLELHQPKAA</sequence>
<keyword evidence="2" id="KW-1185">Reference proteome</keyword>
<dbReference type="AlphaFoldDB" id="A0A5E6MF74"/>
<evidence type="ECO:0000313" key="2">
    <source>
        <dbReference type="Proteomes" id="UP000334923"/>
    </source>
</evidence>